<accession>A0A1C5H0K7</accession>
<dbReference type="PROSITE" id="PS00012">
    <property type="entry name" value="PHOSPHOPANTETHEINE"/>
    <property type="match status" value="1"/>
</dbReference>
<dbReference type="EMBL" id="FMDM01000002">
    <property type="protein sequence ID" value="SCG39599.1"/>
    <property type="molecule type" value="Genomic_DNA"/>
</dbReference>
<dbReference type="AlphaFoldDB" id="A0A1C5H0K7"/>
<reference evidence="6" key="1">
    <citation type="submission" date="2016-06" db="EMBL/GenBank/DDBJ databases">
        <authorList>
            <person name="Varghese N."/>
            <person name="Submissions Spin"/>
        </authorList>
    </citation>
    <scope>NUCLEOTIDE SEQUENCE [LARGE SCALE GENOMIC DNA]</scope>
    <source>
        <strain evidence="6">DSM 45647</strain>
    </source>
</reference>
<dbReference type="InterPro" id="IPR036736">
    <property type="entry name" value="ACP-like_sf"/>
</dbReference>
<dbReference type="Gene3D" id="1.10.1200.10">
    <property type="entry name" value="ACP-like"/>
    <property type="match status" value="1"/>
</dbReference>
<sequence length="101" mass="11107">MTEATRSTPTEVRTEEDVRESVTAIVTELAPNPEQIEGAGDSRLVEDLGFHSLALLELAFTLEDEFELPPIDETTARKIVTIDAVVEHVTGILRERGEMAS</sequence>
<evidence type="ECO:0000256" key="3">
    <source>
        <dbReference type="SAM" id="MobiDB-lite"/>
    </source>
</evidence>
<dbReference type="PROSITE" id="PS50075">
    <property type="entry name" value="CARRIER"/>
    <property type="match status" value="1"/>
</dbReference>
<dbReference type="InterPro" id="IPR006162">
    <property type="entry name" value="Ppantetheine_attach_site"/>
</dbReference>
<evidence type="ECO:0000313" key="5">
    <source>
        <dbReference type="EMBL" id="SCG39599.1"/>
    </source>
</evidence>
<organism evidence="5 6">
    <name type="scientific">Micromonospora humi</name>
    <dbReference type="NCBI Taxonomy" id="745366"/>
    <lineage>
        <taxon>Bacteria</taxon>
        <taxon>Bacillati</taxon>
        <taxon>Actinomycetota</taxon>
        <taxon>Actinomycetes</taxon>
        <taxon>Micromonosporales</taxon>
        <taxon>Micromonosporaceae</taxon>
        <taxon>Micromonospora</taxon>
    </lineage>
</organism>
<feature type="domain" description="Carrier" evidence="4">
    <location>
        <begin position="16"/>
        <end position="93"/>
    </location>
</feature>
<feature type="compositionally biased region" description="Polar residues" evidence="3">
    <location>
        <begin position="1"/>
        <end position="11"/>
    </location>
</feature>
<evidence type="ECO:0000256" key="2">
    <source>
        <dbReference type="ARBA" id="ARBA00022553"/>
    </source>
</evidence>
<protein>
    <submittedName>
        <fullName evidence="5">Acyl carrier protein</fullName>
    </submittedName>
</protein>
<evidence type="ECO:0000259" key="4">
    <source>
        <dbReference type="PROSITE" id="PS50075"/>
    </source>
</evidence>
<feature type="region of interest" description="Disordered" evidence="3">
    <location>
        <begin position="1"/>
        <end position="20"/>
    </location>
</feature>
<dbReference type="OrthoDB" id="4245656at2"/>
<gene>
    <name evidence="5" type="ORF">GA0070213_102127</name>
</gene>
<keyword evidence="2" id="KW-0597">Phosphoprotein</keyword>
<name>A0A1C5H0K7_9ACTN</name>
<dbReference type="Proteomes" id="UP000199360">
    <property type="component" value="Unassembled WGS sequence"/>
</dbReference>
<proteinExistence type="predicted"/>
<evidence type="ECO:0000313" key="6">
    <source>
        <dbReference type="Proteomes" id="UP000199360"/>
    </source>
</evidence>
<keyword evidence="1" id="KW-0596">Phosphopantetheine</keyword>
<dbReference type="InterPro" id="IPR009081">
    <property type="entry name" value="PP-bd_ACP"/>
</dbReference>
<evidence type="ECO:0000256" key="1">
    <source>
        <dbReference type="ARBA" id="ARBA00022450"/>
    </source>
</evidence>
<dbReference type="SUPFAM" id="SSF47336">
    <property type="entry name" value="ACP-like"/>
    <property type="match status" value="1"/>
</dbReference>
<dbReference type="RefSeq" id="WP_091057136.1">
    <property type="nucleotide sequence ID" value="NZ_FMDM01000002.1"/>
</dbReference>
<dbReference type="STRING" id="745366.GA0070213_102127"/>
<keyword evidence="6" id="KW-1185">Reference proteome</keyword>
<dbReference type="Pfam" id="PF00550">
    <property type="entry name" value="PP-binding"/>
    <property type="match status" value="1"/>
</dbReference>